<feature type="compositionally biased region" description="Low complexity" evidence="8">
    <location>
        <begin position="3663"/>
        <end position="3693"/>
    </location>
</feature>
<sequence length="4397" mass="462193">MSSYAELHQQQGGLLAVDANGRQQGYARLYLQQQADATTRRSFSSADRRLAQGPTPSGLPGRIAGFHPYQAADAAARRSYTGEQYRVAVSAMDEEPSQSMSMPGHHGQGSYAAMAAVAAAAAATEAFGSREDNYTSSPGRPVPQNAAGAQSPSPPRQRLDPSVSRPVTTILAQATAMRAARLKQLAQRQQLVQQPPPALSSAAARRAGSRHHNLLSTVLQQAPYLYDRQRLSAVERFIERVDTVPARFAEAQVVFLSKNSLTSVAGLEQFRGLRVLGLADNLLADPDQLEALAAACPGLEALSLEGNPIAYVPYYRSRVVLALPGLKALDGRPVTEEERAAAPAAVAAEEATMAVLLRNACEVHKMASVVQRAQLHMELLHAVHGRGAVLRRVEARGDAAGAGRSLSRLLDLWDYEGLLSTEERRKIRGALLREVGRMYRQLKAQQPAAARTGPTWEEAFAQVMTAQQQTTAALLDLLTQCQLATDELVRSMAVAGPEGGAGAAAGGSGRDEGRHGAARALLLQEAEADVERNRAMRREREEVLTEFRNTAMNRSRASPMRPALRPVLKSSLKRTSQPTPKASGSAAASYYDGGGSDGAENDDRRSPSPSRSAPPRWQSARSSPLAPEAVERLMRARRGVVPTRASVSSTGYAAATGRSEEQPQPQQPRQQQQQPQSPHPGTRPSGTRAFPAESSFAGARILRRPVSADRASARYPDQQQQQFQQQQRRVSSTGVLSARSQGGMSGGGGGPSGRLSGGPSTSSSTLLAAHRRSKSVDAASLRGRGTSGGGGAGVGSGGGGGGGRVGSASTGRALPLQRRSPPGSPYKESLSPTSPIERPAWRPAGAKPGCGCGHPRSTSPNYKDAARAAVWRSMQGLVARSQEVAGTSPERLRALTAGTAVATAAAAAAAEGSPTSWPGLPNRGVTTSPTIAGRRHSSLTVVASPPRHAAGAYHQAYPGPGPESLQHGPGPQARRSLQGVLMGTEIPASRSSPSRPGGMGGAFSSGGGGGGGSPRSPGASGGARSSSPAFHGSSSGGARSRSTSPHAAVSSARIDDLRRQVEESARETAYLRQVAEAASQPLPQRLPPAVAAQYDGAGWAAPPPWSQEPGHVPGPEYGWHGQGAPPPPQQHWQQPDAAWGGGQAAPGYMQNPYDEPDLTLRPREWNGGAAAHHGPAASPQPQPQAPPPSLQPHRGAWSGPSPQGGGAPMPTQHGQGRALAGEGSSAGFVNLYPGGQKPDKAGAGGGGAVPPHGYGPAEGPNGAGAAYDLLSLTPGQQHQYHEHHYQQQHHQHHYQQQHHQPPRAGAQGVSGGGAERHAGEQGSGASGPPGGPGYATGSHQQTASQRPQPRAHTAQMPHGAAWQVYQPPPPPAAVAAPFHPHLQHPQPGPFQGGGWPPQEAAAYAGGGYPAGRPGGGPPSPPRAVEPHARHPVPAESDQVTLDDFSLVRASLDVMAPNSMQPSATGTPSHGRQPDGASPALPFQRMGPGGVDDGSQMHQPVGVVDTPWPQGMPPLPPREGQGYGSAWRGTAGAMATPAFTLRGPPAAVGAAATPGGTTIVSIADDSGGGGGAATRVDVEEVMGEDSTGSKDQHIHLHIHPPPVQLPGTAGTDASTPHLFLQSAQDQHHQHHRAAAAATAGGPAAALTPPSAMGLSPADGMSASLGLLVQPGSPLHEALSAGHLVYEKIERIKPAGRGAVSTPNSARGARRASGTETVGLSANSSEDREAQSSRRRGRRRSGRTAAATPHFTVGAGGGGGDGRRRRDEHPGFGYGEGEGQGSNASGGDSYDLGRGDRSGVARLAREGEGSRVGASGGGRRDDRAGRPRRAGDESSGDDDDDVDDTDLNRDDSDNDSDYVLRDGRGRGGGGRTSPGRLGSGRQGDEGSRHRGDGSRERRDAGATGSRERRGDQGSGPGAVGETGRGAAASPRKPSPLRPPPGPSGMSPRGTFQSWVASPNSGAGGGSGSSASPRVVRPISPVAAAGAAAASGHSSRGSSPAPASPHDRGGRRSPPQGSPSRAGGGGTTDQIQSQLLRNRAVQDQVSRLGERLAANIAEVPPELAATLAGLAASSSPLPPGSLRALEHQLVSLTLEKEAVERVLVQEQAEVRLLQQELGVMAQVAGALEQSQAQLQEARLAVAHQQQELQERDQKLAVTRDRAAELEAELAAERERSASQVAAIASYFEQQFEDARTAVVSELREQVSAMTAGRSPRQPRGSDSLTDLDEQELAALLAAMPAELRADLEAQVAGGRDRLAAQLAALRADPAVLRALQQARAASSPGRSPGRRPEITEAEHAAQLAVLRAEHTMQTELMRARHAVALEALAADKAAQPEAIREQYTEQLARTRSEHARQMEELQARHEAQMEVLMAERVREPEALRAEHASQLASLRSEHVQQMELLRAEHAKEVGLLVAERAALPEALKAAHAATLEAVRSEHAARIAALKADHGAQMETMRSSHNNQLQTMLSERASQPEELRAEHVAAMAALSVDFTQQMEALRGEYAKQLEALAAEKAAVQRQQAQPENVAQLAQLRSEHMKQMESMRSELTAQIESLLGERTSVLQALKDDHASALEAVRSGHISQLASLSTEHARQMEAMRSEHAKQMERLLGEMAAQPEVLRAGYSTQVAALRAEHAMQVEALRAEQAAALAERERQRAAAAAAHEQQLASMRTETQQRLEEVALQARQRMARQEADHRALTAALSEEHEAQLAQHTRRLDELLGRHRQQLDELQAGNSRQLDEVRRQGERLLGEARAEAARAVAEAVEEQERAMAELEAQLRAAEAAEAAAVAARRESEAARAALQAQLDEALTALGRERMSAGELRGRNQALEVAETETRRRLEKLMAPQDLGWRRGMEADRLGSRFLLRRVLGHWAANARVSRRQNHQVALGAELRRRRLGRVALQHWRSAVQRTRALRALLRAREAAMLRKALVSLKAQTLQRRRKARAVSVAVAHWSTRQLSRCFEAWRQLHRMHARAAAYSDAAALRAAVAHHSDGVLRAALEAWHRHVYQTQLPKMQRRRRAAHVNRRRLLRKAMAGFTQQAERRALKRAQLARSVRRHRFSVLNRALACWLRFLGGTRRKRSLLGTAELQYGHAVMQRWRRAAARSRALRLGLAALQASAGTRRLRTCMARWRAVLLHRRQSALAVRLASEHHRGSLLWRCMASWLQLAQKTAARQLHISGMREYQRMMQAALRWQRLVELGRRQQAVVDRAVRLYRHRVLAGTQRAVLRHWRAVVEGRQGRMRSAALGFVHAFLIIWRRRILAAWQIEARRAVAQRGIEMALELRSALERNEGAMRQLSARLEALGEEHEATTEQLNATRSEVLVLRQQLAECEKRLAEAIDALATVEREVEAQAADLAARADRIAALEAERDELMERVGTLRQQVAAGEVSIESLQEQAAALQRSLAAAQGAVREMGVKLHQQAAHYEEQLLAARDEASLARREAGSMAATASRLEQQAADSEAQLKSVRSGHEALVASLRQELRVRDAHIMALNQAQQQQRDSAVAQSRPGTAAAAAAARPPSPVVSPRPLSAREARALRPGSARTRSAGGVLDAVAAAERRGGGGGFGWSEEAAGADAEAEQDQGLHAWEPPDDRPAARLRPLYEPSPTLNPAAAAAAVAAAAATTTTTTTTAPRADSQPWSAGPSSQRPPATAAAAAAVGGPQRGGRPAPAGVGALPRTSLLMSHPPIVQTRASAPPPPPPPPPADDVRLWAEGSALDALAGAVAAPAAAAAAAAATILPEFSIQPPTDDSSSEWPAVMHSNPAPKAPPLHDEEHDHYRGSGGGDSGDVNEDNDDYGDGDGDGGLPAGSAQYGGASSAFRRLQMAEAALRATEAEFQRRRSRILGLEVPPPPPPPPGASGEPSTASSSSGGAADVDAAPQPQHSLSPRLPPGGPAQRRATAALATAPGVPPRPPQTRSVPAIGIDLGGLHSDLAAAAAAAADGGGGGGADTARARALRHSASELLERSLHVARERMEALAPGRLRSSVGDGNLGWAAAREQPQELEQEPQQRRRSLITDPGDTNTSCGGSGSGSDGGGSAAVSQQSASQAELDDLTAGIVGTLTNLREALRAQKASRPPPPPLPPPPPSQRPTTAPAAATTAAGGAGGEAWPGMGRGGAAVGHRTVSFGPTTPFFSTPTSAAGSETGGSSSGDGGSAVEVTLREMLRSAATAPPLPPTAAASRPDGPAAAAAAATRFLQSQQQQQSGGLDRRLSADSASALSDASRLAEASEMLSRSLASLISGAAAEATASAGTGGGGGSAPSSVLAWLRATAPGEGERVDENLDLAALRKSPGAGAVAAAGGRPPVRPVPVTGPERGHEMYTRIGAHVASVVEEALLAEEAAAAGVAAAGVPAGRALLRRTVDTLFGEAEDYSTIDADAY</sequence>
<feature type="region of interest" description="Disordered" evidence="8">
    <location>
        <begin position="3994"/>
        <end position="4065"/>
    </location>
</feature>
<feature type="region of interest" description="Disordered" evidence="8">
    <location>
        <begin position="130"/>
        <end position="164"/>
    </location>
</feature>
<feature type="compositionally biased region" description="Gly residues" evidence="8">
    <location>
        <begin position="785"/>
        <end position="805"/>
    </location>
</feature>
<feature type="compositionally biased region" description="Low complexity" evidence="8">
    <location>
        <begin position="4140"/>
        <end position="4159"/>
    </location>
</feature>
<feature type="compositionally biased region" description="Acidic residues" evidence="8">
    <location>
        <begin position="1832"/>
        <end position="1843"/>
    </location>
</feature>
<feature type="compositionally biased region" description="Low complexity" evidence="8">
    <location>
        <begin position="718"/>
        <end position="727"/>
    </location>
</feature>
<feature type="compositionally biased region" description="Polar residues" evidence="8">
    <location>
        <begin position="547"/>
        <end position="556"/>
    </location>
</feature>
<feature type="region of interest" description="Disordered" evidence="8">
    <location>
        <begin position="3759"/>
        <end position="3828"/>
    </location>
</feature>
<feature type="compositionally biased region" description="Low complexity" evidence="8">
    <location>
        <begin position="4055"/>
        <end position="4065"/>
    </location>
</feature>
<dbReference type="SUPFAM" id="SSF81995">
    <property type="entry name" value="beta-sandwich domain of Sec23/24"/>
    <property type="match status" value="1"/>
</dbReference>
<feature type="compositionally biased region" description="Low complexity" evidence="8">
    <location>
        <begin position="607"/>
        <end position="624"/>
    </location>
</feature>
<feature type="region of interest" description="Disordered" evidence="8">
    <location>
        <begin position="3640"/>
        <end position="3724"/>
    </location>
</feature>
<feature type="region of interest" description="Disordered" evidence="8">
    <location>
        <begin position="3508"/>
        <end position="3564"/>
    </location>
</feature>
<evidence type="ECO:0000256" key="8">
    <source>
        <dbReference type="SAM" id="MobiDB-lite"/>
    </source>
</evidence>
<reference evidence="9 10" key="1">
    <citation type="journal article" date="2023" name="Commun. Biol.">
        <title>Reorganization of the ancestral sex-determining regions during the evolution of trioecy in Pleodorina starrii.</title>
        <authorList>
            <person name="Takahashi K."/>
            <person name="Suzuki S."/>
            <person name="Kawai-Toyooka H."/>
            <person name="Yamamoto K."/>
            <person name="Hamaji T."/>
            <person name="Ootsuki R."/>
            <person name="Yamaguchi H."/>
            <person name="Kawachi M."/>
            <person name="Higashiyama T."/>
            <person name="Nozaki H."/>
        </authorList>
    </citation>
    <scope>NUCLEOTIDE SEQUENCE [LARGE SCALE GENOMIC DNA]</scope>
    <source>
        <strain evidence="9 10">NIES-4479</strain>
    </source>
</reference>
<dbReference type="InterPro" id="IPR032675">
    <property type="entry name" value="LRR_dom_sf"/>
</dbReference>
<feature type="compositionally biased region" description="Gly residues" evidence="8">
    <location>
        <begin position="743"/>
        <end position="756"/>
    </location>
</feature>
<protein>
    <submittedName>
        <fullName evidence="9">Uncharacterized protein</fullName>
    </submittedName>
</protein>
<dbReference type="Gene3D" id="3.80.10.10">
    <property type="entry name" value="Ribonuclease Inhibitor"/>
    <property type="match status" value="1"/>
</dbReference>
<dbReference type="SUPFAM" id="SSF52058">
    <property type="entry name" value="L domain-like"/>
    <property type="match status" value="1"/>
</dbReference>
<feature type="compositionally biased region" description="Gly residues" evidence="8">
    <location>
        <begin position="1404"/>
        <end position="1414"/>
    </location>
</feature>
<keyword evidence="10" id="KW-1185">Reference proteome</keyword>
<feature type="region of interest" description="Disordered" evidence="8">
    <location>
        <begin position="3577"/>
        <end position="3620"/>
    </location>
</feature>
<dbReference type="InterPro" id="IPR044640">
    <property type="entry name" value="RU2A"/>
</dbReference>
<feature type="compositionally biased region" description="Polar residues" evidence="8">
    <location>
        <begin position="1712"/>
        <end position="1722"/>
    </location>
</feature>
<feature type="region of interest" description="Disordered" evidence="8">
    <location>
        <begin position="910"/>
        <end position="931"/>
    </location>
</feature>
<feature type="compositionally biased region" description="Low complexity" evidence="8">
    <location>
        <begin position="1167"/>
        <end position="1177"/>
    </location>
</feature>
<feature type="compositionally biased region" description="Low complexity" evidence="8">
    <location>
        <begin position="3910"/>
        <end position="3921"/>
    </location>
</feature>
<feature type="region of interest" description="Disordered" evidence="8">
    <location>
        <begin position="1456"/>
        <end position="1495"/>
    </location>
</feature>
<evidence type="ECO:0000256" key="1">
    <source>
        <dbReference type="ARBA" id="ARBA00004123"/>
    </source>
</evidence>
<dbReference type="GO" id="GO:0000398">
    <property type="term" value="P:mRNA splicing, via spliceosome"/>
    <property type="evidence" value="ECO:0007669"/>
    <property type="project" value="InterPro"/>
</dbReference>
<dbReference type="EMBL" id="BRXU01000007">
    <property type="protein sequence ID" value="GLC53173.1"/>
    <property type="molecule type" value="Genomic_DNA"/>
</dbReference>
<proteinExistence type="inferred from homology"/>
<feature type="compositionally biased region" description="Low complexity" evidence="8">
    <location>
        <begin position="757"/>
        <end position="766"/>
    </location>
</feature>
<feature type="compositionally biased region" description="Basic and acidic residues" evidence="8">
    <location>
        <begin position="3784"/>
        <end position="3794"/>
    </location>
</feature>
<feature type="coiled-coil region" evidence="7">
    <location>
        <begin position="2079"/>
        <end position="2172"/>
    </location>
</feature>
<feature type="compositionally biased region" description="Gly residues" evidence="8">
    <location>
        <begin position="997"/>
        <end position="1013"/>
    </location>
</feature>
<feature type="compositionally biased region" description="Basic and acidic residues" evidence="8">
    <location>
        <begin position="1759"/>
        <end position="1768"/>
    </location>
</feature>
<dbReference type="GO" id="GO:0005930">
    <property type="term" value="C:axoneme"/>
    <property type="evidence" value="ECO:0007669"/>
    <property type="project" value="UniProtKB-SubCell"/>
</dbReference>
<feature type="compositionally biased region" description="Low complexity" evidence="8">
    <location>
        <begin position="1014"/>
        <end position="1044"/>
    </location>
</feature>
<evidence type="ECO:0000256" key="7">
    <source>
        <dbReference type="SAM" id="Coils"/>
    </source>
</evidence>
<evidence type="ECO:0000256" key="5">
    <source>
        <dbReference type="ARBA" id="ARBA00023242"/>
    </source>
</evidence>
<feature type="compositionally biased region" description="Basic and acidic residues" evidence="8">
    <location>
        <begin position="1053"/>
        <end position="1066"/>
    </location>
</feature>
<keyword evidence="5" id="KW-0539">Nucleus</keyword>
<feature type="compositionally biased region" description="Basic residues" evidence="8">
    <location>
        <begin position="1731"/>
        <end position="1740"/>
    </location>
</feature>
<feature type="compositionally biased region" description="Gly residues" evidence="8">
    <location>
        <begin position="1321"/>
        <end position="1334"/>
    </location>
</feature>
<accession>A0A9W6F1G9</accession>
<feature type="compositionally biased region" description="Basic and acidic residues" evidence="8">
    <location>
        <begin position="1880"/>
        <end position="1909"/>
    </location>
</feature>
<feature type="region of interest" description="Disordered" evidence="8">
    <location>
        <begin position="947"/>
        <end position="1438"/>
    </location>
</feature>
<gene>
    <name evidence="9" type="primary">PLEST008805</name>
    <name evidence="9" type="ORF">PLESTB_000716000</name>
</gene>
<feature type="coiled-coil region" evidence="7">
    <location>
        <begin position="3299"/>
        <end position="3484"/>
    </location>
</feature>
<evidence type="ECO:0000313" key="10">
    <source>
        <dbReference type="Proteomes" id="UP001165080"/>
    </source>
</evidence>
<name>A0A9W6F1G9_9CHLO</name>
<feature type="compositionally biased region" description="Low complexity" evidence="8">
    <location>
        <begin position="3519"/>
        <end position="3533"/>
    </location>
</feature>
<dbReference type="GO" id="GO:0030620">
    <property type="term" value="F:U2 snRNA binding"/>
    <property type="evidence" value="ECO:0007669"/>
    <property type="project" value="InterPro"/>
</dbReference>
<feature type="region of interest" description="Disordered" evidence="8">
    <location>
        <begin position="1694"/>
        <end position="2026"/>
    </location>
</feature>
<feature type="region of interest" description="Disordered" evidence="8">
    <location>
        <begin position="640"/>
        <end position="860"/>
    </location>
</feature>
<evidence type="ECO:0000256" key="2">
    <source>
        <dbReference type="ARBA" id="ARBA00004430"/>
    </source>
</evidence>
<comment type="caution">
    <text evidence="9">The sequence shown here is derived from an EMBL/GenBank/DDBJ whole genome shotgun (WGS) entry which is preliminary data.</text>
</comment>
<feature type="coiled-coil region" evidence="7">
    <location>
        <begin position="2337"/>
        <end position="2372"/>
    </location>
</feature>
<feature type="compositionally biased region" description="Low complexity" evidence="8">
    <location>
        <begin position="3873"/>
        <end position="3894"/>
    </location>
</feature>
<feature type="coiled-coil region" evidence="7">
    <location>
        <begin position="2502"/>
        <end position="2560"/>
    </location>
</feature>
<feature type="compositionally biased region" description="Gly residues" evidence="8">
    <location>
        <begin position="1864"/>
        <end position="1879"/>
    </location>
</feature>
<feature type="compositionally biased region" description="Low complexity" evidence="8">
    <location>
        <begin position="582"/>
        <end position="591"/>
    </location>
</feature>
<feature type="compositionally biased region" description="Low complexity" evidence="8">
    <location>
        <begin position="662"/>
        <end position="676"/>
    </location>
</feature>
<feature type="compositionally biased region" description="Gly residues" evidence="8">
    <location>
        <begin position="4160"/>
        <end position="4170"/>
    </location>
</feature>
<feature type="compositionally biased region" description="Gly residues" evidence="8">
    <location>
        <begin position="4119"/>
        <end position="4135"/>
    </location>
</feature>
<keyword evidence="7" id="KW-0175">Coiled coil</keyword>
<dbReference type="GO" id="GO:0005634">
    <property type="term" value="C:nucleus"/>
    <property type="evidence" value="ECO:0007669"/>
    <property type="project" value="UniProtKB-SubCell"/>
</dbReference>
<feature type="compositionally biased region" description="Low complexity" evidence="8">
    <location>
        <begin position="1373"/>
        <end position="1385"/>
    </location>
</feature>
<feature type="region of interest" description="Disordered" evidence="8">
    <location>
        <begin position="546"/>
        <end position="626"/>
    </location>
</feature>
<comment type="subcellular location">
    <subcellularLocation>
        <location evidence="2">Cytoplasm</location>
        <location evidence="2">Cytoskeleton</location>
        <location evidence="2">Cilium axoneme</location>
    </subcellularLocation>
    <subcellularLocation>
        <location evidence="1">Nucleus</location>
    </subcellularLocation>
</comment>
<feature type="compositionally biased region" description="Basic and acidic residues" evidence="8">
    <location>
        <begin position="1816"/>
        <end position="1830"/>
    </location>
</feature>
<feature type="region of interest" description="Disordered" evidence="8">
    <location>
        <begin position="1622"/>
        <end position="1647"/>
    </location>
</feature>
<dbReference type="Gene3D" id="1.10.287.1490">
    <property type="match status" value="1"/>
</dbReference>
<evidence type="ECO:0000256" key="3">
    <source>
        <dbReference type="ARBA" id="ARBA00022614"/>
    </source>
</evidence>
<keyword evidence="3" id="KW-0433">Leucine-rich repeat</keyword>
<feature type="compositionally biased region" description="Gly residues" evidence="8">
    <location>
        <begin position="1910"/>
        <end position="1921"/>
    </location>
</feature>
<feature type="compositionally biased region" description="Pro residues" evidence="8">
    <location>
        <begin position="1178"/>
        <end position="1190"/>
    </location>
</feature>
<feature type="compositionally biased region" description="Polar residues" evidence="8">
    <location>
        <begin position="1457"/>
        <end position="1469"/>
    </location>
</feature>
<organism evidence="9 10">
    <name type="scientific">Pleodorina starrii</name>
    <dbReference type="NCBI Taxonomy" id="330485"/>
    <lineage>
        <taxon>Eukaryota</taxon>
        <taxon>Viridiplantae</taxon>
        <taxon>Chlorophyta</taxon>
        <taxon>core chlorophytes</taxon>
        <taxon>Chlorophyceae</taxon>
        <taxon>CS clade</taxon>
        <taxon>Chlamydomonadales</taxon>
        <taxon>Volvocaceae</taxon>
        <taxon>Pleodorina</taxon>
    </lineage>
</organism>
<feature type="compositionally biased region" description="Polar residues" evidence="8">
    <location>
        <begin position="1948"/>
        <end position="1957"/>
    </location>
</feature>
<feature type="compositionally biased region" description="Low complexity" evidence="8">
    <location>
        <begin position="1249"/>
        <end position="1267"/>
    </location>
</feature>
<dbReference type="PANTHER" id="PTHR10552:SF6">
    <property type="entry name" value="U2 SMALL NUCLEAR RIBONUCLEOPROTEIN A"/>
    <property type="match status" value="1"/>
</dbReference>
<evidence type="ECO:0000313" key="9">
    <source>
        <dbReference type="EMBL" id="GLC53173.1"/>
    </source>
</evidence>
<feature type="compositionally biased region" description="Low complexity" evidence="8">
    <location>
        <begin position="1977"/>
        <end position="1998"/>
    </location>
</feature>
<feature type="compositionally biased region" description="Acidic residues" evidence="8">
    <location>
        <begin position="3803"/>
        <end position="3816"/>
    </location>
</feature>
<evidence type="ECO:0000256" key="4">
    <source>
        <dbReference type="ARBA" id="ARBA00022737"/>
    </source>
</evidence>
<evidence type="ECO:0000256" key="6">
    <source>
        <dbReference type="ARBA" id="ARBA00024196"/>
    </source>
</evidence>
<feature type="compositionally biased region" description="Pro residues" evidence="8">
    <location>
        <begin position="1930"/>
        <end position="1940"/>
    </location>
</feature>
<dbReference type="PANTHER" id="PTHR10552">
    <property type="entry name" value="U2 SMALL NUCLEAR RIBONUCLEOPROTEIN A"/>
    <property type="match status" value="1"/>
</dbReference>
<feature type="compositionally biased region" description="Basic and acidic residues" evidence="8">
    <location>
        <begin position="1789"/>
        <end position="1807"/>
    </location>
</feature>
<feature type="compositionally biased region" description="Low complexity" evidence="8">
    <location>
        <begin position="4106"/>
        <end position="4118"/>
    </location>
</feature>
<feature type="compositionally biased region" description="Gly residues" evidence="8">
    <location>
        <begin position="4043"/>
        <end position="4054"/>
    </location>
</feature>
<feature type="coiled-coil region" evidence="7">
    <location>
        <begin position="2642"/>
        <end position="2818"/>
    </location>
</feature>
<feature type="compositionally biased region" description="Pro residues" evidence="8">
    <location>
        <begin position="4092"/>
        <end position="4105"/>
    </location>
</feature>
<dbReference type="Proteomes" id="UP001165080">
    <property type="component" value="Unassembled WGS sequence"/>
</dbReference>
<feature type="region of interest" description="Disordered" evidence="8">
    <location>
        <begin position="3859"/>
        <end position="3938"/>
    </location>
</feature>
<feature type="compositionally biased region" description="Pro residues" evidence="8">
    <location>
        <begin position="3710"/>
        <end position="3720"/>
    </location>
</feature>
<comment type="similarity">
    <text evidence="6">Belongs to the U2 small nuclear ribonucleoprotein A family.</text>
</comment>
<feature type="region of interest" description="Disordered" evidence="8">
    <location>
        <begin position="40"/>
        <end position="65"/>
    </location>
</feature>
<keyword evidence="4" id="KW-0677">Repeat</keyword>
<feature type="region of interest" description="Disordered" evidence="8">
    <location>
        <begin position="4081"/>
        <end position="4171"/>
    </location>
</feature>
<feature type="compositionally biased region" description="Basic residues" evidence="8">
    <location>
        <begin position="1286"/>
        <end position="1296"/>
    </location>
</feature>
<feature type="compositionally biased region" description="Polar residues" evidence="8">
    <location>
        <begin position="3760"/>
        <end position="3769"/>
    </location>
</feature>
<feature type="compositionally biased region" description="Pro residues" evidence="8">
    <location>
        <begin position="3863"/>
        <end position="3872"/>
    </location>
</feature>
<feature type="compositionally biased region" description="Low complexity" evidence="8">
    <location>
        <begin position="1633"/>
        <end position="1647"/>
    </location>
</feature>